<reference evidence="1 2" key="1">
    <citation type="submission" date="2016-11" db="EMBL/GenBank/DDBJ databases">
        <authorList>
            <person name="Jaros S."/>
            <person name="Januszkiewicz K."/>
            <person name="Wedrychowicz H."/>
        </authorList>
    </citation>
    <scope>NUCLEOTIDE SEQUENCE [LARGE SCALE GENOMIC DNA]</scope>
    <source>
        <strain evidence="1 2">DSM 15480</strain>
    </source>
</reference>
<accession>A0A1M6MW00</accession>
<dbReference type="AlphaFoldDB" id="A0A1M6MW00"/>
<proteinExistence type="predicted"/>
<gene>
    <name evidence="1" type="ORF">SAMN02745243_01620</name>
</gene>
<sequence length="104" mass="11814">MAEAEKDGTLLIELKNYLDITWDDGEGDKKIMGMAKRGMNAISGKIGECDFYGETQEKALLFDYVMYARAGEIPQFWTNYKAEIISLQISRKVDGYAETEEQTI</sequence>
<dbReference type="OrthoDB" id="2362564at2"/>
<evidence type="ECO:0000313" key="1">
    <source>
        <dbReference type="EMBL" id="SHJ87612.1"/>
    </source>
</evidence>
<dbReference type="RefSeq" id="WP_073108151.1">
    <property type="nucleotide sequence ID" value="NZ_FQZY01000020.1"/>
</dbReference>
<protein>
    <submittedName>
        <fullName evidence="1">Uncharacterized protein</fullName>
    </submittedName>
</protein>
<organism evidence="1 2">
    <name type="scientific">Hespellia stercorisuis DSM 15480</name>
    <dbReference type="NCBI Taxonomy" id="1121950"/>
    <lineage>
        <taxon>Bacteria</taxon>
        <taxon>Bacillati</taxon>
        <taxon>Bacillota</taxon>
        <taxon>Clostridia</taxon>
        <taxon>Lachnospirales</taxon>
        <taxon>Lachnospiraceae</taxon>
        <taxon>Hespellia</taxon>
    </lineage>
</organism>
<name>A0A1M6MW00_9FIRM</name>
<dbReference type="Proteomes" id="UP000184301">
    <property type="component" value="Unassembled WGS sequence"/>
</dbReference>
<dbReference type="STRING" id="1121950.SAMN02745243_01620"/>
<evidence type="ECO:0000313" key="2">
    <source>
        <dbReference type="Proteomes" id="UP000184301"/>
    </source>
</evidence>
<keyword evidence="2" id="KW-1185">Reference proteome</keyword>
<dbReference type="EMBL" id="FQZY01000020">
    <property type="protein sequence ID" value="SHJ87612.1"/>
    <property type="molecule type" value="Genomic_DNA"/>
</dbReference>